<keyword evidence="2 9" id="KW-0489">Methyltransferase</keyword>
<evidence type="ECO:0000313" key="11">
    <source>
        <dbReference type="EMBL" id="KZP19447.1"/>
    </source>
</evidence>
<dbReference type="STRING" id="436010.A0A166I1A7"/>
<dbReference type="GO" id="GO:0005634">
    <property type="term" value="C:nucleus"/>
    <property type="evidence" value="ECO:0007669"/>
    <property type="project" value="TreeGrafter"/>
</dbReference>
<keyword evidence="4 9" id="KW-0949">S-adenosyl-L-methionine</keyword>
<feature type="region of interest" description="Disordered" evidence="10">
    <location>
        <begin position="582"/>
        <end position="606"/>
    </location>
</feature>
<evidence type="ECO:0000256" key="2">
    <source>
        <dbReference type="ARBA" id="ARBA00022603"/>
    </source>
</evidence>
<dbReference type="EMBL" id="KV417563">
    <property type="protein sequence ID" value="KZP19447.1"/>
    <property type="molecule type" value="Genomic_DNA"/>
</dbReference>
<evidence type="ECO:0000256" key="9">
    <source>
        <dbReference type="PROSITE-ProRule" id="PRU00958"/>
    </source>
</evidence>
<dbReference type="InterPro" id="IPR042296">
    <property type="entry name" value="tRNA_met_Trm1_C"/>
</dbReference>
<evidence type="ECO:0000256" key="3">
    <source>
        <dbReference type="ARBA" id="ARBA00022679"/>
    </source>
</evidence>
<dbReference type="PANTHER" id="PTHR10631:SF3">
    <property type="entry name" value="TRNA (GUANINE(26)-N(2))-DIMETHYLTRANSFERASE"/>
    <property type="match status" value="1"/>
</dbReference>
<reference evidence="11 12" key="1">
    <citation type="journal article" date="2016" name="Mol. Biol. Evol.">
        <title>Comparative Genomics of Early-Diverging Mushroom-Forming Fungi Provides Insights into the Origins of Lignocellulose Decay Capabilities.</title>
        <authorList>
            <person name="Nagy L.G."/>
            <person name="Riley R."/>
            <person name="Tritt A."/>
            <person name="Adam C."/>
            <person name="Daum C."/>
            <person name="Floudas D."/>
            <person name="Sun H."/>
            <person name="Yadav J.S."/>
            <person name="Pangilinan J."/>
            <person name="Larsson K.H."/>
            <person name="Matsuura K."/>
            <person name="Barry K."/>
            <person name="Labutti K."/>
            <person name="Kuo R."/>
            <person name="Ohm R.A."/>
            <person name="Bhattacharya S.S."/>
            <person name="Shirouzu T."/>
            <person name="Yoshinaga Y."/>
            <person name="Martin F.M."/>
            <person name="Grigoriev I.V."/>
            <person name="Hibbett D.S."/>
        </authorList>
    </citation>
    <scope>NUCLEOTIDE SEQUENCE [LARGE SCALE GENOMIC DNA]</scope>
    <source>
        <strain evidence="11 12">CBS 109695</strain>
    </source>
</reference>
<evidence type="ECO:0000256" key="7">
    <source>
        <dbReference type="ARBA" id="ARBA00039099"/>
    </source>
</evidence>
<evidence type="ECO:0000256" key="1">
    <source>
        <dbReference type="ARBA" id="ARBA00022555"/>
    </source>
</evidence>
<dbReference type="Gene3D" id="3.40.50.150">
    <property type="entry name" value="Vaccinia Virus protein VP39"/>
    <property type="match status" value="1"/>
</dbReference>
<dbReference type="Proteomes" id="UP000076532">
    <property type="component" value="Unassembled WGS sequence"/>
</dbReference>
<comment type="similarity">
    <text evidence="9">Belongs to the class I-like SAM-binding methyltransferase superfamily. Trm1 family.</text>
</comment>
<name>A0A166I1A7_9AGAM</name>
<keyword evidence="3 9" id="KW-0808">Transferase</keyword>
<dbReference type="InterPro" id="IPR029063">
    <property type="entry name" value="SAM-dependent_MTases_sf"/>
</dbReference>
<dbReference type="PANTHER" id="PTHR10631">
    <property type="entry name" value="N 2 ,N 2 -DIMETHYLGUANOSINE TRNA METHYLTRANSFERASE"/>
    <property type="match status" value="1"/>
</dbReference>
<accession>A0A166I1A7</accession>
<dbReference type="OrthoDB" id="6349953at2759"/>
<feature type="compositionally biased region" description="Basic residues" evidence="10">
    <location>
        <begin position="70"/>
        <end position="81"/>
    </location>
</feature>
<evidence type="ECO:0000256" key="8">
    <source>
        <dbReference type="ARBA" id="ARBA00051897"/>
    </source>
</evidence>
<keyword evidence="6 9" id="KW-0694">RNA-binding</keyword>
<keyword evidence="1 9" id="KW-0820">tRNA-binding</keyword>
<dbReference type="Gene3D" id="3.30.56.70">
    <property type="entry name" value="N2,N2-dimethylguanosine tRNA methyltransferase, C-terminal domain"/>
    <property type="match status" value="1"/>
</dbReference>
<keyword evidence="12" id="KW-1185">Reference proteome</keyword>
<dbReference type="PROSITE" id="PS51626">
    <property type="entry name" value="SAM_MT_TRM1"/>
    <property type="match status" value="1"/>
</dbReference>
<keyword evidence="5 9" id="KW-0819">tRNA processing</keyword>
<dbReference type="GO" id="GO:0160104">
    <property type="term" value="F:tRNA (guanine(26)-N2)-dimethyltransferase activity"/>
    <property type="evidence" value="ECO:0007669"/>
    <property type="project" value="UniProtKB-UniRule"/>
</dbReference>
<dbReference type="GO" id="GO:0000049">
    <property type="term" value="F:tRNA binding"/>
    <property type="evidence" value="ECO:0007669"/>
    <property type="project" value="UniProtKB-UniRule"/>
</dbReference>
<feature type="compositionally biased region" description="Basic and acidic residues" evidence="10">
    <location>
        <begin position="595"/>
        <end position="606"/>
    </location>
</feature>
<dbReference type="AlphaFoldDB" id="A0A166I1A7"/>
<proteinExistence type="inferred from homology"/>
<evidence type="ECO:0000256" key="5">
    <source>
        <dbReference type="ARBA" id="ARBA00022694"/>
    </source>
</evidence>
<dbReference type="EC" id="2.1.1.216" evidence="7 9"/>
<sequence length="606" mass="66746">MSSQPAITIPDGFTLHTENTSHILLPSTNETFLNPIQEFNRDLSIACITTWSEALNKTKEAKWKLAQEKRAKRGGDKKRLKVDKTAPGSTAEATTMVAPDTVAVTDDGASSISQASQAPVREFQKSKVIILEALSATGLRSIRYAKEIPLVKHVIANDLSPAAIIAMKRNVAINGLGPTATEEDPTPVISDASPDKPLPIRKANEILGMVRINEGDACALMYNHRTEKNRVDVVDLDPYGTAAPFIDPAVQCINDGGLLCVTCTDLSVLATTNYPEKCYSNYGGIPVKAEYCHEAALRLVLHTVSTSASRYGRYIQPLLCLSIDFYVRLFIRIQSAPIEVKKAASKTAMYYICTNCQSSYEQPLGRMVERKHESSGNVNTLYKTHSGPTVPEKCPECHSTLHIAGPMWAGPIHDPGFVGEVLEHLEESKDKYGTADRMKGMMTVAKEVCTRAYTFLCHQKTSSTTLQELASPFYFTPSKVAGSFHCLSPSLDQAASALLHAGHKVSRSHALPGSLKTTAKRSDVHDIYRSWVKSHPVNMKNVPEHSPTRILLAKEPTMEHNFKRHPESVTQSSEVKLVRYQVNPTTHWGPGSRPDNGKRKRETEEE</sequence>
<dbReference type="Pfam" id="PF02005">
    <property type="entry name" value="TRM"/>
    <property type="match status" value="1"/>
</dbReference>
<organism evidence="11 12">
    <name type="scientific">Athelia psychrophila</name>
    <dbReference type="NCBI Taxonomy" id="1759441"/>
    <lineage>
        <taxon>Eukaryota</taxon>
        <taxon>Fungi</taxon>
        <taxon>Dikarya</taxon>
        <taxon>Basidiomycota</taxon>
        <taxon>Agaricomycotina</taxon>
        <taxon>Agaricomycetes</taxon>
        <taxon>Agaricomycetidae</taxon>
        <taxon>Atheliales</taxon>
        <taxon>Atheliaceae</taxon>
        <taxon>Athelia</taxon>
    </lineage>
</organism>
<dbReference type="GO" id="GO:0002940">
    <property type="term" value="P:tRNA N2-guanine methylation"/>
    <property type="evidence" value="ECO:0007669"/>
    <property type="project" value="TreeGrafter"/>
</dbReference>
<evidence type="ECO:0000256" key="6">
    <source>
        <dbReference type="ARBA" id="ARBA00022884"/>
    </source>
</evidence>
<protein>
    <recommendedName>
        <fullName evidence="7 9">tRNA (guanine(26)-N(2))-dimethyltransferase</fullName>
        <ecNumber evidence="7 9">2.1.1.216</ecNumber>
    </recommendedName>
</protein>
<dbReference type="SUPFAM" id="SSF53335">
    <property type="entry name" value="S-adenosyl-L-methionine-dependent methyltransferases"/>
    <property type="match status" value="1"/>
</dbReference>
<feature type="region of interest" description="Disordered" evidence="10">
    <location>
        <begin position="68"/>
        <end position="91"/>
    </location>
</feature>
<comment type="catalytic activity">
    <reaction evidence="8 9">
        <text>guanosine(26) in tRNA + 2 S-adenosyl-L-methionine = N(2)-dimethylguanosine(26) in tRNA + 2 S-adenosyl-L-homocysteine + 2 H(+)</text>
        <dbReference type="Rhea" id="RHEA:43140"/>
        <dbReference type="Rhea" id="RHEA-COMP:10359"/>
        <dbReference type="Rhea" id="RHEA-COMP:10360"/>
        <dbReference type="ChEBI" id="CHEBI:15378"/>
        <dbReference type="ChEBI" id="CHEBI:57856"/>
        <dbReference type="ChEBI" id="CHEBI:59789"/>
        <dbReference type="ChEBI" id="CHEBI:74269"/>
        <dbReference type="ChEBI" id="CHEBI:74513"/>
        <dbReference type="EC" id="2.1.1.216"/>
    </reaction>
</comment>
<gene>
    <name evidence="11" type="ORF">FIBSPDRAFT_920087</name>
</gene>
<dbReference type="InterPro" id="IPR002905">
    <property type="entry name" value="Trm1"/>
</dbReference>
<dbReference type="FunFam" id="3.30.56.70:FF:000001">
    <property type="entry name" value="tRNA (guanine(26)-N(2))-dimethyltransferase"/>
    <property type="match status" value="1"/>
</dbReference>
<evidence type="ECO:0000256" key="10">
    <source>
        <dbReference type="SAM" id="MobiDB-lite"/>
    </source>
</evidence>
<evidence type="ECO:0000256" key="4">
    <source>
        <dbReference type="ARBA" id="ARBA00022691"/>
    </source>
</evidence>
<evidence type="ECO:0000313" key="12">
    <source>
        <dbReference type="Proteomes" id="UP000076532"/>
    </source>
</evidence>